<accession>A0A1R3INJ3</accession>
<organism evidence="1 2">
    <name type="scientific">Corchorus capsularis</name>
    <name type="common">Jute</name>
    <dbReference type="NCBI Taxonomy" id="210143"/>
    <lineage>
        <taxon>Eukaryota</taxon>
        <taxon>Viridiplantae</taxon>
        <taxon>Streptophyta</taxon>
        <taxon>Embryophyta</taxon>
        <taxon>Tracheophyta</taxon>
        <taxon>Spermatophyta</taxon>
        <taxon>Magnoliopsida</taxon>
        <taxon>eudicotyledons</taxon>
        <taxon>Gunneridae</taxon>
        <taxon>Pentapetalae</taxon>
        <taxon>rosids</taxon>
        <taxon>malvids</taxon>
        <taxon>Malvales</taxon>
        <taxon>Malvaceae</taxon>
        <taxon>Grewioideae</taxon>
        <taxon>Apeibeae</taxon>
        <taxon>Corchorus</taxon>
    </lineage>
</organism>
<protein>
    <submittedName>
        <fullName evidence="1">Uncharacterized protein</fullName>
    </submittedName>
</protein>
<dbReference type="OMA" id="HMDHSAK"/>
<dbReference type="Proteomes" id="UP000188268">
    <property type="component" value="Unassembled WGS sequence"/>
</dbReference>
<evidence type="ECO:0000313" key="1">
    <source>
        <dbReference type="EMBL" id="OMO84137.1"/>
    </source>
</evidence>
<reference evidence="1 2" key="1">
    <citation type="submission" date="2013-09" db="EMBL/GenBank/DDBJ databases">
        <title>Corchorus capsularis genome sequencing.</title>
        <authorList>
            <person name="Alam M."/>
            <person name="Haque M.S."/>
            <person name="Islam M.S."/>
            <person name="Emdad E.M."/>
            <person name="Islam M.M."/>
            <person name="Ahmed B."/>
            <person name="Halim A."/>
            <person name="Hossen Q.M.M."/>
            <person name="Hossain M.Z."/>
            <person name="Ahmed R."/>
            <person name="Khan M.M."/>
            <person name="Islam R."/>
            <person name="Rashid M.M."/>
            <person name="Khan S.A."/>
            <person name="Rahman M.S."/>
            <person name="Alam M."/>
        </authorList>
    </citation>
    <scope>NUCLEOTIDE SEQUENCE [LARGE SCALE GENOMIC DNA]</scope>
    <source>
        <strain evidence="2">cv. CVL-1</strain>
        <tissue evidence="1">Whole seedling</tissue>
    </source>
</reference>
<sequence length="75" mass="8225">MAPNQSAAGSMGASTGFYSDSFMHMDHSAKQKKHSNHTGADSYGRVELYYDEGIDDKAASYISGVRKRFSLERGD</sequence>
<keyword evidence="2" id="KW-1185">Reference proteome</keyword>
<dbReference type="OrthoDB" id="981952at2759"/>
<evidence type="ECO:0000313" key="2">
    <source>
        <dbReference type="Proteomes" id="UP000188268"/>
    </source>
</evidence>
<dbReference type="AlphaFoldDB" id="A0A1R3INJ3"/>
<comment type="caution">
    <text evidence="1">The sequence shown here is derived from an EMBL/GenBank/DDBJ whole genome shotgun (WGS) entry which is preliminary data.</text>
</comment>
<dbReference type="Gramene" id="OMO84137">
    <property type="protein sequence ID" value="OMO84137"/>
    <property type="gene ID" value="CCACVL1_10979"/>
</dbReference>
<gene>
    <name evidence="1" type="ORF">CCACVL1_10979</name>
</gene>
<dbReference type="EMBL" id="AWWV01009766">
    <property type="protein sequence ID" value="OMO84137.1"/>
    <property type="molecule type" value="Genomic_DNA"/>
</dbReference>
<proteinExistence type="predicted"/>
<name>A0A1R3INJ3_COCAP</name>